<feature type="domain" description="Chorismate-utilising enzyme C-terminal" evidence="6">
    <location>
        <begin position="76"/>
        <end position="319"/>
    </location>
</feature>
<dbReference type="InterPro" id="IPR004561">
    <property type="entry name" value="IsoChor_synthase"/>
</dbReference>
<dbReference type="InterPro" id="IPR015890">
    <property type="entry name" value="Chorismate_C"/>
</dbReference>
<organism evidence="7 8">
    <name type="scientific">Muriicola jejuensis</name>
    <dbReference type="NCBI Taxonomy" id="504488"/>
    <lineage>
        <taxon>Bacteria</taxon>
        <taxon>Pseudomonadati</taxon>
        <taxon>Bacteroidota</taxon>
        <taxon>Flavobacteriia</taxon>
        <taxon>Flavobacteriales</taxon>
        <taxon>Flavobacteriaceae</taxon>
        <taxon>Muriicola</taxon>
    </lineage>
</organism>
<evidence type="ECO:0000313" key="8">
    <source>
        <dbReference type="Proteomes" id="UP000468443"/>
    </source>
</evidence>
<accession>A0A6P0UCW1</accession>
<comment type="similarity">
    <text evidence="2">Belongs to the isochorismate synthase family.</text>
</comment>
<dbReference type="RefSeq" id="WP_163693545.1">
    <property type="nucleotide sequence ID" value="NZ_FXTW01000004.1"/>
</dbReference>
<protein>
    <recommendedName>
        <fullName evidence="3">isochorismate synthase</fullName>
        <ecNumber evidence="3">5.4.4.2</ecNumber>
    </recommendedName>
    <alternativeName>
        <fullName evidence="5">Isochorismate mutase</fullName>
    </alternativeName>
</protein>
<dbReference type="InterPro" id="IPR005801">
    <property type="entry name" value="ADC_synthase"/>
</dbReference>
<evidence type="ECO:0000256" key="3">
    <source>
        <dbReference type="ARBA" id="ARBA00012824"/>
    </source>
</evidence>
<dbReference type="Pfam" id="PF00425">
    <property type="entry name" value="Chorismate_bind"/>
    <property type="match status" value="1"/>
</dbReference>
<dbReference type="AlphaFoldDB" id="A0A6P0UCW1"/>
<evidence type="ECO:0000259" key="6">
    <source>
        <dbReference type="Pfam" id="PF00425"/>
    </source>
</evidence>
<keyword evidence="4 7" id="KW-0413">Isomerase</keyword>
<evidence type="ECO:0000313" key="7">
    <source>
        <dbReference type="EMBL" id="NER11121.1"/>
    </source>
</evidence>
<keyword evidence="8" id="KW-1185">Reference proteome</keyword>
<dbReference type="EC" id="5.4.4.2" evidence="3"/>
<dbReference type="PANTHER" id="PTHR42839:SF2">
    <property type="entry name" value="ISOCHORISMATE SYNTHASE ENTC"/>
    <property type="match status" value="1"/>
</dbReference>
<sequence>MFRYPGESVVKAIYQEDRQLHRSDNLDRSGFVIGPYGTEMPLFMILSDRDEILSIPEIRVSETEGVYPPESAEEAARYAALVDRAVQAIREGTMQKVVLSRQLDVTTGKTALEIFGAVLAAYPSAFCYCWYHPEVGCWVGASPESLLHYSGGMLSTMALAGTLEKKSGKEPSWGTKEREEQQIVTNYISEVLTREGISAARSEVETVEAGNLWHLRTTLSGKASEEQVSSVVKALHPTPAVCGIPLQQARDFIGLNEGYSRRYYTGFLGELHRGKGRETRLFVNLRCMEYLGDKARIFVGGGITANSIPAAEWEETRAKSKTILKVL</sequence>
<dbReference type="EMBL" id="JAABOP010000003">
    <property type="protein sequence ID" value="NER11121.1"/>
    <property type="molecule type" value="Genomic_DNA"/>
</dbReference>
<dbReference type="PANTHER" id="PTHR42839">
    <property type="entry name" value="ISOCHORISMATE SYNTHASE ENTC"/>
    <property type="match status" value="1"/>
</dbReference>
<gene>
    <name evidence="7" type="ORF">GWK09_11375</name>
</gene>
<evidence type="ECO:0000256" key="4">
    <source>
        <dbReference type="ARBA" id="ARBA00023235"/>
    </source>
</evidence>
<evidence type="ECO:0000256" key="2">
    <source>
        <dbReference type="ARBA" id="ARBA00005297"/>
    </source>
</evidence>
<dbReference type="GO" id="GO:0008909">
    <property type="term" value="F:isochorismate synthase activity"/>
    <property type="evidence" value="ECO:0007669"/>
    <property type="project" value="UniProtKB-EC"/>
</dbReference>
<evidence type="ECO:0000256" key="1">
    <source>
        <dbReference type="ARBA" id="ARBA00000799"/>
    </source>
</evidence>
<dbReference type="Proteomes" id="UP000468443">
    <property type="component" value="Unassembled WGS sequence"/>
</dbReference>
<reference evidence="7 8" key="1">
    <citation type="submission" date="2020-01" db="EMBL/GenBank/DDBJ databases">
        <title>Muriicola jejuensis KCTC 22299.</title>
        <authorList>
            <person name="Wang G."/>
        </authorList>
    </citation>
    <scope>NUCLEOTIDE SEQUENCE [LARGE SCALE GENOMIC DNA]</scope>
    <source>
        <strain evidence="7 8">KCTC 22299</strain>
    </source>
</reference>
<comment type="caution">
    <text evidence="7">The sequence shown here is derived from an EMBL/GenBank/DDBJ whole genome shotgun (WGS) entry which is preliminary data.</text>
</comment>
<proteinExistence type="inferred from homology"/>
<dbReference type="Gene3D" id="3.60.120.10">
    <property type="entry name" value="Anthranilate synthase"/>
    <property type="match status" value="1"/>
</dbReference>
<dbReference type="SUPFAM" id="SSF56322">
    <property type="entry name" value="ADC synthase"/>
    <property type="match status" value="1"/>
</dbReference>
<dbReference type="NCBIfam" id="TIGR00543">
    <property type="entry name" value="isochor_syn"/>
    <property type="match status" value="1"/>
</dbReference>
<name>A0A6P0UCW1_9FLAO</name>
<comment type="catalytic activity">
    <reaction evidence="1">
        <text>chorismate = isochorismate</text>
        <dbReference type="Rhea" id="RHEA:18985"/>
        <dbReference type="ChEBI" id="CHEBI:29748"/>
        <dbReference type="ChEBI" id="CHEBI:29780"/>
        <dbReference type="EC" id="5.4.4.2"/>
    </reaction>
</comment>
<evidence type="ECO:0000256" key="5">
    <source>
        <dbReference type="ARBA" id="ARBA00041564"/>
    </source>
</evidence>